<evidence type="ECO:0000313" key="4">
    <source>
        <dbReference type="Proteomes" id="UP000187455"/>
    </source>
</evidence>
<feature type="compositionally biased region" description="Polar residues" evidence="2">
    <location>
        <begin position="60"/>
        <end position="74"/>
    </location>
</feature>
<name>A0A1R0H1N2_9FUNG</name>
<feature type="compositionally biased region" description="Basic residues" evidence="2">
    <location>
        <begin position="747"/>
        <end position="758"/>
    </location>
</feature>
<reference evidence="3 4" key="1">
    <citation type="journal article" date="2016" name="Mol. Biol. Evol.">
        <title>Genome-Wide Survey of Gut Fungi (Harpellales) Reveals the First Horizontally Transferred Ubiquitin Gene from a Mosquito Host.</title>
        <authorList>
            <person name="Wang Y."/>
            <person name="White M.M."/>
            <person name="Kvist S."/>
            <person name="Moncalvo J.M."/>
        </authorList>
    </citation>
    <scope>NUCLEOTIDE SEQUENCE [LARGE SCALE GENOMIC DNA]</scope>
    <source>
        <strain evidence="3 4">ALG-7-W6</strain>
    </source>
</reference>
<dbReference type="OrthoDB" id="5567702at2759"/>
<feature type="region of interest" description="Disordered" evidence="2">
    <location>
        <begin position="59"/>
        <end position="98"/>
    </location>
</feature>
<keyword evidence="1" id="KW-0175">Coiled coil</keyword>
<feature type="compositionally biased region" description="Low complexity" evidence="2">
    <location>
        <begin position="618"/>
        <end position="629"/>
    </location>
</feature>
<sequence>MVASQADDSQFQTESPSLRSPETVDLIKEEINFKKIDNIKVASKLRPINLDHLPIKSRRSFNPLNKSTSNNSSLRGRCMSGSLASSSSSSSLNTKAKKPASDRYRIDLLSIIPHAKPTSKRYSADSYLPKAIQPNFSTIFRRSATPSNIPSSETPNPKLDTNLLFPAETNLLPLSDDNILSSFPTPNLITLSVSDPGTITVSEAYPAETRKSPRHIFRQFPELKIKNLDIQDYRIVKKKGKGPNSSSKNSPFVSPKSLSCITVKSTPSVNIHEHSPHSIMSANADDTSYITLPLRLRSSSFPAKSLSTSSCDTSEKSASRSNSMSAHTYSQERSHKNLSVKPSYSVTPCDQEVDNDLIHKTIPNFANRETFSSHNSAATQIDTELESNVSSSIVNSKDFENELKADSFFKDRKDEGLTGCEEKLTRSQSWRSLSKNVKNAMDYGLKSFSSNTFVLDDKRSRLNYIDIDDCENSESSSDIDESDMPEITVVKKVMGFMERSQFNEQSQQAHLKFINKQLDHDVTMALENIERNKYQNQDFIPKKDLAANQLVEIQERLDRMDKENISIQSQRVEILPKKEKEIFLSRIAGKLNSINEMESKTISGDFSTPNSYTEDNRSSVSSPSSQSKSPDFYSRFKKISSKSRLFNSKKSPFSSELYNPLKSISCDNLNRTADKKSSIPNLKEDSSTINEVSGPYLEVKSPRQLKPYKSVEKLTLSGSKAVANSKKNSVSIYDEDSSESEDGSSKLKTKNRRKHTFQRQRAVHPLVKTVNSIDFCLGKMNSNNGKFNDQRAVLKKKSFVP</sequence>
<organism evidence="3 4">
    <name type="scientific">Smittium mucronatum</name>
    <dbReference type="NCBI Taxonomy" id="133383"/>
    <lineage>
        <taxon>Eukaryota</taxon>
        <taxon>Fungi</taxon>
        <taxon>Fungi incertae sedis</taxon>
        <taxon>Zoopagomycota</taxon>
        <taxon>Kickxellomycotina</taxon>
        <taxon>Harpellomycetes</taxon>
        <taxon>Harpellales</taxon>
        <taxon>Legeriomycetaceae</taxon>
        <taxon>Smittium</taxon>
    </lineage>
</organism>
<feature type="compositionally biased region" description="Polar residues" evidence="2">
    <location>
        <begin position="1"/>
        <end position="20"/>
    </location>
</feature>
<evidence type="ECO:0000256" key="1">
    <source>
        <dbReference type="SAM" id="Coils"/>
    </source>
</evidence>
<accession>A0A1R0H1N2</accession>
<comment type="caution">
    <text evidence="3">The sequence shown here is derived from an EMBL/GenBank/DDBJ whole genome shotgun (WGS) entry which is preliminary data.</text>
</comment>
<feature type="compositionally biased region" description="Acidic residues" evidence="2">
    <location>
        <begin position="733"/>
        <end position="742"/>
    </location>
</feature>
<feature type="compositionally biased region" description="Polar residues" evidence="2">
    <location>
        <begin position="319"/>
        <end position="329"/>
    </location>
</feature>
<evidence type="ECO:0000256" key="2">
    <source>
        <dbReference type="SAM" id="MobiDB-lite"/>
    </source>
</evidence>
<keyword evidence="4" id="KW-1185">Reference proteome</keyword>
<protein>
    <submittedName>
        <fullName evidence="3">Uncharacterized protein</fullName>
    </submittedName>
</protein>
<feature type="region of interest" description="Disordered" evidence="2">
    <location>
        <begin position="727"/>
        <end position="758"/>
    </location>
</feature>
<feature type="compositionally biased region" description="Polar residues" evidence="2">
    <location>
        <begin position="302"/>
        <end position="312"/>
    </location>
</feature>
<feature type="region of interest" description="Disordered" evidence="2">
    <location>
        <begin position="302"/>
        <end position="345"/>
    </location>
</feature>
<dbReference type="Proteomes" id="UP000187455">
    <property type="component" value="Unassembled WGS sequence"/>
</dbReference>
<feature type="region of interest" description="Disordered" evidence="2">
    <location>
        <begin position="601"/>
        <end position="632"/>
    </location>
</feature>
<gene>
    <name evidence="3" type="ORF">AYI68_g2826</name>
</gene>
<feature type="coiled-coil region" evidence="1">
    <location>
        <begin position="543"/>
        <end position="570"/>
    </location>
</feature>
<feature type="compositionally biased region" description="Low complexity" evidence="2">
    <location>
        <begin position="80"/>
        <end position="92"/>
    </location>
</feature>
<dbReference type="EMBL" id="LSSL01001101">
    <property type="protein sequence ID" value="OLY83044.1"/>
    <property type="molecule type" value="Genomic_DNA"/>
</dbReference>
<feature type="compositionally biased region" description="Polar residues" evidence="2">
    <location>
        <begin position="601"/>
        <end position="613"/>
    </location>
</feature>
<dbReference type="AlphaFoldDB" id="A0A1R0H1N2"/>
<proteinExistence type="predicted"/>
<evidence type="ECO:0000313" key="3">
    <source>
        <dbReference type="EMBL" id="OLY83044.1"/>
    </source>
</evidence>
<feature type="region of interest" description="Disordered" evidence="2">
    <location>
        <begin position="1"/>
        <end position="22"/>
    </location>
</feature>